<evidence type="ECO:0000313" key="3">
    <source>
        <dbReference type="EMBL" id="KIO00274.1"/>
    </source>
</evidence>
<dbReference type="EMBL" id="KN831997">
    <property type="protein sequence ID" value="KIO00274.1"/>
    <property type="molecule type" value="Genomic_DNA"/>
</dbReference>
<dbReference type="OrthoDB" id="3023291at2759"/>
<sequence>MSTNTGKSKKDDLPTSEYEDWEFEILDPVPPYSPEELLKIVDVLESPETKAALQKAVQDLGSSAYSIDISFNNVAEGLRKAHTQGTQAQRQQLQTFADNWAVHHKEYTCLLWESRRIAGHARVIANDFAGDFLSLMDTSDMTLSEKKAEIQAYRKQLDEDTKKSSDLSQRFNDLRKAVENFGDDMAEFLSSCRDIPAALQIAARKVATLKQEISKLDTALSWSIGISLGTAGIALAAIVLGVLCPPLWIFPASIGVLSARVSANVYKQRRMKKDKVAELGKQQMQLEERIRGLEGMDKIYATLDPMKSDIELIKKKLAVFGQIWQLIHVDLNAVEKGLELATNTAGVAMFKRRLQTTSKVYALLADTLYQYETNVHIQRIGKLED</sequence>
<dbReference type="AlphaFoldDB" id="A0A0C3NYQ9"/>
<dbReference type="Gene3D" id="1.20.1170.10">
    <property type="match status" value="1"/>
</dbReference>
<dbReference type="InParanoid" id="A0A0C3NYQ9"/>
<reference evidence="4" key="2">
    <citation type="submission" date="2015-01" db="EMBL/GenBank/DDBJ databases">
        <title>Evolutionary Origins and Diversification of the Mycorrhizal Mutualists.</title>
        <authorList>
            <consortium name="DOE Joint Genome Institute"/>
            <consortium name="Mycorrhizal Genomics Consortium"/>
            <person name="Kohler A."/>
            <person name="Kuo A."/>
            <person name="Nagy L.G."/>
            <person name="Floudas D."/>
            <person name="Copeland A."/>
            <person name="Barry K.W."/>
            <person name="Cichocki N."/>
            <person name="Veneault-Fourrey C."/>
            <person name="LaButti K."/>
            <person name="Lindquist E.A."/>
            <person name="Lipzen A."/>
            <person name="Lundell T."/>
            <person name="Morin E."/>
            <person name="Murat C."/>
            <person name="Riley R."/>
            <person name="Ohm R."/>
            <person name="Sun H."/>
            <person name="Tunlid A."/>
            <person name="Henrissat B."/>
            <person name="Grigoriev I.V."/>
            <person name="Hibbett D.S."/>
            <person name="Martin F."/>
        </authorList>
    </citation>
    <scope>NUCLEOTIDE SEQUENCE [LARGE SCALE GENOMIC DNA]</scope>
    <source>
        <strain evidence="4">Marx 270</strain>
    </source>
</reference>
<gene>
    <name evidence="3" type="ORF">M404DRAFT_1003964</name>
</gene>
<dbReference type="HOGENOM" id="CLU_060577_0_0_1"/>
<evidence type="ECO:0000313" key="4">
    <source>
        <dbReference type="Proteomes" id="UP000054217"/>
    </source>
</evidence>
<dbReference type="Proteomes" id="UP000054217">
    <property type="component" value="Unassembled WGS sequence"/>
</dbReference>
<accession>A0A0C3NYQ9</accession>
<keyword evidence="2" id="KW-0812">Transmembrane</keyword>
<feature type="transmembrane region" description="Helical" evidence="2">
    <location>
        <begin position="248"/>
        <end position="266"/>
    </location>
</feature>
<keyword evidence="2" id="KW-0472">Membrane</keyword>
<name>A0A0C3NYQ9_PISTI</name>
<feature type="transmembrane region" description="Helical" evidence="2">
    <location>
        <begin position="219"/>
        <end position="242"/>
    </location>
</feature>
<protein>
    <submittedName>
        <fullName evidence="3">Uncharacterized protein</fullName>
    </submittedName>
</protein>
<organism evidence="3 4">
    <name type="scientific">Pisolithus tinctorius Marx 270</name>
    <dbReference type="NCBI Taxonomy" id="870435"/>
    <lineage>
        <taxon>Eukaryota</taxon>
        <taxon>Fungi</taxon>
        <taxon>Dikarya</taxon>
        <taxon>Basidiomycota</taxon>
        <taxon>Agaricomycotina</taxon>
        <taxon>Agaricomycetes</taxon>
        <taxon>Agaricomycetidae</taxon>
        <taxon>Boletales</taxon>
        <taxon>Sclerodermatineae</taxon>
        <taxon>Pisolithaceae</taxon>
        <taxon>Pisolithus</taxon>
    </lineage>
</organism>
<keyword evidence="4" id="KW-1185">Reference proteome</keyword>
<keyword evidence="1" id="KW-0175">Coiled coil</keyword>
<reference evidence="3 4" key="1">
    <citation type="submission" date="2014-04" db="EMBL/GenBank/DDBJ databases">
        <authorList>
            <consortium name="DOE Joint Genome Institute"/>
            <person name="Kuo A."/>
            <person name="Kohler A."/>
            <person name="Costa M.D."/>
            <person name="Nagy L.G."/>
            <person name="Floudas D."/>
            <person name="Copeland A."/>
            <person name="Barry K.W."/>
            <person name="Cichocki N."/>
            <person name="Veneault-Fourrey C."/>
            <person name="LaButti K."/>
            <person name="Lindquist E.A."/>
            <person name="Lipzen A."/>
            <person name="Lundell T."/>
            <person name="Morin E."/>
            <person name="Murat C."/>
            <person name="Sun H."/>
            <person name="Tunlid A."/>
            <person name="Henrissat B."/>
            <person name="Grigoriev I.V."/>
            <person name="Hibbett D.S."/>
            <person name="Martin F."/>
            <person name="Nordberg H.P."/>
            <person name="Cantor M.N."/>
            <person name="Hua S.X."/>
        </authorList>
    </citation>
    <scope>NUCLEOTIDE SEQUENCE [LARGE SCALE GENOMIC DNA]</scope>
    <source>
        <strain evidence="3 4">Marx 270</strain>
    </source>
</reference>
<evidence type="ECO:0000256" key="2">
    <source>
        <dbReference type="SAM" id="Phobius"/>
    </source>
</evidence>
<keyword evidence="2" id="KW-1133">Transmembrane helix</keyword>
<proteinExistence type="predicted"/>
<feature type="coiled-coil region" evidence="1">
    <location>
        <begin position="143"/>
        <end position="170"/>
    </location>
</feature>
<evidence type="ECO:0000256" key="1">
    <source>
        <dbReference type="SAM" id="Coils"/>
    </source>
</evidence>